<evidence type="ECO:0000256" key="5">
    <source>
        <dbReference type="ARBA" id="ARBA00023136"/>
    </source>
</evidence>
<evidence type="ECO:0000256" key="6">
    <source>
        <dbReference type="RuleBase" id="RU365102"/>
    </source>
</evidence>
<proteinExistence type="inferred from homology"/>
<dbReference type="AlphaFoldDB" id="A0A1D9GAA1"/>
<dbReference type="GO" id="GO:0016020">
    <property type="term" value="C:membrane"/>
    <property type="evidence" value="ECO:0007669"/>
    <property type="project" value="UniProtKB-SubCell"/>
</dbReference>
<dbReference type="EMBL" id="CP017708">
    <property type="protein sequence ID" value="AOY84395.1"/>
    <property type="molecule type" value="Genomic_DNA"/>
</dbReference>
<dbReference type="GO" id="GO:0046873">
    <property type="term" value="F:metal ion transmembrane transporter activity"/>
    <property type="evidence" value="ECO:0007669"/>
    <property type="project" value="InterPro"/>
</dbReference>
<gene>
    <name evidence="7" type="ORF">BJP36_35185</name>
</gene>
<organism evidence="7 8">
    <name type="scientific">Moorena producens (strain JHB)</name>
    <dbReference type="NCBI Taxonomy" id="1454205"/>
    <lineage>
        <taxon>Bacteria</taxon>
        <taxon>Bacillati</taxon>
        <taxon>Cyanobacteriota</taxon>
        <taxon>Cyanophyceae</taxon>
        <taxon>Coleofasciculales</taxon>
        <taxon>Coleofasciculaceae</taxon>
        <taxon>Moorena</taxon>
    </lineage>
</organism>
<feature type="transmembrane region" description="Helical" evidence="6">
    <location>
        <begin position="69"/>
        <end position="87"/>
    </location>
</feature>
<keyword evidence="5 6" id="KW-0472">Membrane</keyword>
<dbReference type="PANTHER" id="PTHR12608">
    <property type="entry name" value="TRANSMEMBRANE PROTEIN HTP-1 RELATED"/>
    <property type="match status" value="1"/>
</dbReference>
<name>A0A1D9GAA1_MOOP1</name>
<evidence type="ECO:0000256" key="1">
    <source>
        <dbReference type="ARBA" id="ARBA00004141"/>
    </source>
</evidence>
<comment type="subcellular location">
    <subcellularLocation>
        <location evidence="1 6">Membrane</location>
        <topology evidence="1 6">Multi-pass membrane protein</topology>
    </subcellularLocation>
</comment>
<evidence type="ECO:0000256" key="3">
    <source>
        <dbReference type="ARBA" id="ARBA00022692"/>
    </source>
</evidence>
<evidence type="ECO:0000256" key="2">
    <source>
        <dbReference type="ARBA" id="ARBA00009190"/>
    </source>
</evidence>
<comment type="caution">
    <text evidence="6">Lacks conserved residue(s) required for the propagation of feature annotation.</text>
</comment>
<evidence type="ECO:0000256" key="4">
    <source>
        <dbReference type="ARBA" id="ARBA00022989"/>
    </source>
</evidence>
<evidence type="ECO:0000313" key="7">
    <source>
        <dbReference type="EMBL" id="AOY84395.1"/>
    </source>
</evidence>
<keyword evidence="4 6" id="KW-1133">Transmembrane helix</keyword>
<keyword evidence="3 6" id="KW-0812">Transmembrane</keyword>
<sequence length="95" mass="9897">MDWQLLGLSFLTVFLAEIGDKSQLAAIALSGSLNSPRTVFFGTIAALILASFLGVVAGGGVAHLLPTRLLKAIAAIGFALMALRLLWPSEGTVED</sequence>
<dbReference type="InterPro" id="IPR001727">
    <property type="entry name" value="GDT1-like"/>
</dbReference>
<dbReference type="Pfam" id="PF01169">
    <property type="entry name" value="GDT1"/>
    <property type="match status" value="1"/>
</dbReference>
<reference evidence="8" key="1">
    <citation type="submission" date="2016-10" db="EMBL/GenBank/DDBJ databases">
        <title>Comparative genomics uncovers the prolific and rare metabolic potential of the cyanobacterial genus Moorea.</title>
        <authorList>
            <person name="Leao T."/>
            <person name="Castelao G."/>
            <person name="Korobeynikov A."/>
            <person name="Monroe E.A."/>
            <person name="Podell S."/>
            <person name="Glukhov E."/>
            <person name="Allen E."/>
            <person name="Gerwick W.H."/>
            <person name="Gerwick L."/>
        </authorList>
    </citation>
    <scope>NUCLEOTIDE SEQUENCE [LARGE SCALE GENOMIC DNA]</scope>
    <source>
        <strain evidence="8">JHB</strain>
    </source>
</reference>
<protein>
    <recommendedName>
        <fullName evidence="6">GDT1 family protein</fullName>
    </recommendedName>
</protein>
<feature type="transmembrane region" description="Helical" evidence="6">
    <location>
        <begin position="40"/>
        <end position="62"/>
    </location>
</feature>
<evidence type="ECO:0000313" key="8">
    <source>
        <dbReference type="Proteomes" id="UP000176944"/>
    </source>
</evidence>
<accession>A0A1D9GAA1</accession>
<dbReference type="Proteomes" id="UP000176944">
    <property type="component" value="Chromosome"/>
</dbReference>
<dbReference type="PANTHER" id="PTHR12608:SF1">
    <property type="entry name" value="TRANSMEMBRANE PROTEIN 165"/>
    <property type="match status" value="1"/>
</dbReference>
<comment type="similarity">
    <text evidence="2 6">Belongs to the GDT1 family.</text>
</comment>